<feature type="coiled-coil region" evidence="4">
    <location>
        <begin position="80"/>
        <end position="121"/>
    </location>
</feature>
<reference evidence="7" key="1">
    <citation type="submission" date="2021-02" db="EMBL/GenBank/DDBJ databases">
        <authorList>
            <person name="Nowell W R."/>
        </authorList>
    </citation>
    <scope>NUCLEOTIDE SEQUENCE</scope>
</reference>
<dbReference type="Gene3D" id="1.20.5.170">
    <property type="match status" value="1"/>
</dbReference>
<proteinExistence type="predicted"/>
<dbReference type="InterPro" id="IPR008917">
    <property type="entry name" value="TF_DNA-bd_sf"/>
</dbReference>
<dbReference type="SUPFAM" id="SSF47454">
    <property type="entry name" value="A DNA-binding domain in eukaryotic transcription factors"/>
    <property type="match status" value="1"/>
</dbReference>
<name>A0A816DD34_ADIRI</name>
<dbReference type="InterPro" id="IPR004826">
    <property type="entry name" value="bZIP_Maf"/>
</dbReference>
<gene>
    <name evidence="7" type="ORF">XAT740_LOCUS52263</name>
</gene>
<keyword evidence="3" id="KW-0804">Transcription</keyword>
<dbReference type="SMART" id="SM00338">
    <property type="entry name" value="BRLZ"/>
    <property type="match status" value="1"/>
</dbReference>
<dbReference type="Proteomes" id="UP000663828">
    <property type="component" value="Unassembled WGS sequence"/>
</dbReference>
<evidence type="ECO:0000256" key="1">
    <source>
        <dbReference type="ARBA" id="ARBA00023015"/>
    </source>
</evidence>
<evidence type="ECO:0000256" key="3">
    <source>
        <dbReference type="ARBA" id="ARBA00023163"/>
    </source>
</evidence>
<evidence type="ECO:0000256" key="4">
    <source>
        <dbReference type="SAM" id="Coils"/>
    </source>
</evidence>
<dbReference type="Pfam" id="PF03131">
    <property type="entry name" value="bZIP_Maf"/>
    <property type="match status" value="1"/>
</dbReference>
<feature type="non-terminal residue" evidence="7">
    <location>
        <position position="1"/>
    </location>
</feature>
<evidence type="ECO:0000259" key="6">
    <source>
        <dbReference type="SMART" id="SM00338"/>
    </source>
</evidence>
<dbReference type="AlphaFoldDB" id="A0A816DD34"/>
<evidence type="ECO:0000256" key="2">
    <source>
        <dbReference type="ARBA" id="ARBA00023125"/>
    </source>
</evidence>
<comment type="caution">
    <text evidence="7">The sequence shown here is derived from an EMBL/GenBank/DDBJ whole genome shotgun (WGS) entry which is preliminary data.</text>
</comment>
<accession>A0A816DD34</accession>
<dbReference type="GO" id="GO:0000978">
    <property type="term" value="F:RNA polymerase II cis-regulatory region sequence-specific DNA binding"/>
    <property type="evidence" value="ECO:0007669"/>
    <property type="project" value="TreeGrafter"/>
</dbReference>
<feature type="region of interest" description="Disordered" evidence="5">
    <location>
        <begin position="125"/>
        <end position="145"/>
    </location>
</feature>
<keyword evidence="8" id="KW-1185">Reference proteome</keyword>
<dbReference type="InterPro" id="IPR024874">
    <property type="entry name" value="Transcription_factor_Maf_fam"/>
</dbReference>
<organism evidence="7 8">
    <name type="scientific">Adineta ricciae</name>
    <name type="common">Rotifer</name>
    <dbReference type="NCBI Taxonomy" id="249248"/>
    <lineage>
        <taxon>Eukaryota</taxon>
        <taxon>Metazoa</taxon>
        <taxon>Spiralia</taxon>
        <taxon>Gnathifera</taxon>
        <taxon>Rotifera</taxon>
        <taxon>Eurotatoria</taxon>
        <taxon>Bdelloidea</taxon>
        <taxon>Adinetida</taxon>
        <taxon>Adinetidae</taxon>
        <taxon>Adineta</taxon>
    </lineage>
</organism>
<keyword evidence="4" id="KW-0175">Coiled coil</keyword>
<keyword evidence="2" id="KW-0238">DNA-binding</keyword>
<evidence type="ECO:0000313" key="8">
    <source>
        <dbReference type="Proteomes" id="UP000663828"/>
    </source>
</evidence>
<feature type="compositionally biased region" description="Basic and acidic residues" evidence="5">
    <location>
        <begin position="136"/>
        <end position="145"/>
    </location>
</feature>
<sequence>FVDINIPIMASMKHDTRDRDGMNESSEIDDHQIMTMSVKELNTLLKSMKPSDAANIKRRRRILKNKGYAASSRHRQTSLVGNLSIERSQLLKQISQLQNENETLSQELRGWKQRYADLQLLTAPSTSTVSQNHTTKSMDSKKSSK</sequence>
<dbReference type="PANTHER" id="PTHR10129:SF50">
    <property type="entry name" value="BZIP DOMAIN-CONTAINING PROTEIN"/>
    <property type="match status" value="1"/>
</dbReference>
<dbReference type="GO" id="GO:0005634">
    <property type="term" value="C:nucleus"/>
    <property type="evidence" value="ECO:0007669"/>
    <property type="project" value="TreeGrafter"/>
</dbReference>
<dbReference type="PANTHER" id="PTHR10129">
    <property type="entry name" value="TRANSCRIPTION FACTOR MAF"/>
    <property type="match status" value="1"/>
</dbReference>
<feature type="compositionally biased region" description="Polar residues" evidence="5">
    <location>
        <begin position="125"/>
        <end position="135"/>
    </location>
</feature>
<evidence type="ECO:0000313" key="7">
    <source>
        <dbReference type="EMBL" id="CAF1634742.1"/>
    </source>
</evidence>
<evidence type="ECO:0000256" key="5">
    <source>
        <dbReference type="SAM" id="MobiDB-lite"/>
    </source>
</evidence>
<keyword evidence="1" id="KW-0805">Transcription regulation</keyword>
<feature type="domain" description="BZIP" evidence="6">
    <location>
        <begin position="53"/>
        <end position="117"/>
    </location>
</feature>
<protein>
    <recommendedName>
        <fullName evidence="6">BZIP domain-containing protein</fullName>
    </recommendedName>
</protein>
<dbReference type="EMBL" id="CAJNOR010008566">
    <property type="protein sequence ID" value="CAF1634742.1"/>
    <property type="molecule type" value="Genomic_DNA"/>
</dbReference>
<dbReference type="GO" id="GO:0000981">
    <property type="term" value="F:DNA-binding transcription factor activity, RNA polymerase II-specific"/>
    <property type="evidence" value="ECO:0007669"/>
    <property type="project" value="TreeGrafter"/>
</dbReference>
<dbReference type="InterPro" id="IPR004827">
    <property type="entry name" value="bZIP"/>
</dbReference>